<sequence length="556" mass="56432">MSVHEYRAGSWIAIVGEGAVALLHPDIGAPAARDLWRLTRSGSRLGTWVEHLAGRGIRTLPSFAMVEAHPSGLSVLVRGELSVQVGEEQVSGAGYTTWREAVLPGAAGFTITAAGAGAAGGEGAGAATPPDWLPVGGGIVLASALRSPVERVDAPQDNHAGLQLAQERDEEEDLEVTLMQAPALAAAIGRPADPAAAGGVAPVPPAPAAAPVPPEPPAAPVSPAPAAAPVPPAPAAAPAAVSPPPVPAAPVPAAPQAAQADGDPADDAEYDHLFWSTEQLAAEDAERQVAELDAAHVVAPEVPADGSAGQDVEGRDATRQDSRPPDADGPADGGRSARPATPTHGLEATQVPEDEDEPFGPPVTDQVPGAPVHPVQWEPSAPVPGPGLISEVPWARPVDDGDHDGHTILPSQLTSVPRPDVPALGTGGGHNGDVAPEDEPALELLLSTGLRVEVTRPVLLGRAPESARFRGSEVPRLVTVANPQRDISGTHVEIRPAGDHVVVTDMNSTNGTVLVLPGQPAFRLHPGTGVPVPPGGQIELGTGVSITVVRHGEEGE</sequence>
<dbReference type="InterPro" id="IPR008984">
    <property type="entry name" value="SMAD_FHA_dom_sf"/>
</dbReference>
<comment type="caution">
    <text evidence="4">The sequence shown here is derived from an EMBL/GenBank/DDBJ whole genome shotgun (WGS) entry which is preliminary data.</text>
</comment>
<evidence type="ECO:0000256" key="1">
    <source>
        <dbReference type="ARBA" id="ARBA00022553"/>
    </source>
</evidence>
<keyword evidence="1" id="KW-0597">Phosphoprotein</keyword>
<dbReference type="RefSeq" id="WP_345037508.1">
    <property type="nucleotide sequence ID" value="NZ_BAABBA010000002.1"/>
</dbReference>
<feature type="region of interest" description="Disordered" evidence="2">
    <location>
        <begin position="206"/>
        <end position="268"/>
    </location>
</feature>
<dbReference type="Gene3D" id="2.60.200.20">
    <property type="match status" value="1"/>
</dbReference>
<organism evidence="4 5">
    <name type="scientific">Georgenia daeguensis</name>
    <dbReference type="NCBI Taxonomy" id="908355"/>
    <lineage>
        <taxon>Bacteria</taxon>
        <taxon>Bacillati</taxon>
        <taxon>Actinomycetota</taxon>
        <taxon>Actinomycetes</taxon>
        <taxon>Micrococcales</taxon>
        <taxon>Bogoriellaceae</taxon>
        <taxon>Georgenia</taxon>
    </lineage>
</organism>
<name>A0ABP8EQL0_9MICO</name>
<dbReference type="PROSITE" id="PS50006">
    <property type="entry name" value="FHA_DOMAIN"/>
    <property type="match status" value="1"/>
</dbReference>
<dbReference type="Proteomes" id="UP001499841">
    <property type="component" value="Unassembled WGS sequence"/>
</dbReference>
<protein>
    <recommendedName>
        <fullName evidence="3">FHA domain-containing protein</fullName>
    </recommendedName>
</protein>
<evidence type="ECO:0000313" key="5">
    <source>
        <dbReference type="Proteomes" id="UP001499841"/>
    </source>
</evidence>
<evidence type="ECO:0000313" key="4">
    <source>
        <dbReference type="EMBL" id="GAA4286247.1"/>
    </source>
</evidence>
<evidence type="ECO:0000256" key="2">
    <source>
        <dbReference type="SAM" id="MobiDB-lite"/>
    </source>
</evidence>
<accession>A0ABP8EQL0</accession>
<dbReference type="InterPro" id="IPR000253">
    <property type="entry name" value="FHA_dom"/>
</dbReference>
<evidence type="ECO:0000259" key="3">
    <source>
        <dbReference type="PROSITE" id="PS50006"/>
    </source>
</evidence>
<dbReference type="SUPFAM" id="SSF49879">
    <property type="entry name" value="SMAD/FHA domain"/>
    <property type="match status" value="1"/>
</dbReference>
<feature type="compositionally biased region" description="Pro residues" evidence="2">
    <location>
        <begin position="206"/>
        <end position="253"/>
    </location>
</feature>
<dbReference type="CDD" id="cd00060">
    <property type="entry name" value="FHA"/>
    <property type="match status" value="1"/>
</dbReference>
<proteinExistence type="predicted"/>
<dbReference type="Pfam" id="PF00498">
    <property type="entry name" value="FHA"/>
    <property type="match status" value="1"/>
</dbReference>
<reference evidence="5" key="1">
    <citation type="journal article" date="2019" name="Int. J. Syst. Evol. Microbiol.">
        <title>The Global Catalogue of Microorganisms (GCM) 10K type strain sequencing project: providing services to taxonomists for standard genome sequencing and annotation.</title>
        <authorList>
            <consortium name="The Broad Institute Genomics Platform"/>
            <consortium name="The Broad Institute Genome Sequencing Center for Infectious Disease"/>
            <person name="Wu L."/>
            <person name="Ma J."/>
        </authorList>
    </citation>
    <scope>NUCLEOTIDE SEQUENCE [LARGE SCALE GENOMIC DNA]</scope>
    <source>
        <strain evidence="5">JCM 17459</strain>
    </source>
</reference>
<keyword evidence="5" id="KW-1185">Reference proteome</keyword>
<feature type="domain" description="FHA" evidence="3">
    <location>
        <begin position="458"/>
        <end position="514"/>
    </location>
</feature>
<feature type="region of interest" description="Disordered" evidence="2">
    <location>
        <begin position="299"/>
        <end position="373"/>
    </location>
</feature>
<dbReference type="EMBL" id="BAABBA010000002">
    <property type="protein sequence ID" value="GAA4286247.1"/>
    <property type="molecule type" value="Genomic_DNA"/>
</dbReference>
<feature type="compositionally biased region" description="Basic and acidic residues" evidence="2">
    <location>
        <begin position="312"/>
        <end position="326"/>
    </location>
</feature>
<gene>
    <name evidence="4" type="ORF">GCM10022262_06060</name>
</gene>